<feature type="signal peptide" evidence="1">
    <location>
        <begin position="1"/>
        <end position="21"/>
    </location>
</feature>
<dbReference type="SUPFAM" id="SSF53850">
    <property type="entry name" value="Periplasmic binding protein-like II"/>
    <property type="match status" value="1"/>
</dbReference>
<gene>
    <name evidence="3" type="ORF">IQ22_00959</name>
</gene>
<proteinExistence type="predicted"/>
<sequence length="312" mass="34869">MKRLFTSLMLFTLFGFTTLRAAEPEQCTTIRFADVGWTDITVTTALSRWLFNALGYQTEVERLSIPDSFAAMANKEIDVFLGNWMPSMTNEIKPYAEAGRIETVRANLEGAKYTLAVPQYVYDAGVKTFADIAKNADKFDSKIYGIEPGNDGNQLIKTMIDRGAFSLGGFTLVESSESIMLAHVKRKVALAQWIVFLGWEPHPMNTQFKMRYLDGGDEFFGPNLGGATIYTTVRQGYTQECPNIGKLLSNLSFTLDMENQLMDAVLNQSTNPRRAARDWLKTNPHLLEQWLHGVQLRGGGPALAKVTEELAL</sequence>
<feature type="chain" id="PRO_5022105551" evidence="1">
    <location>
        <begin position="22"/>
        <end position="312"/>
    </location>
</feature>
<evidence type="ECO:0000256" key="1">
    <source>
        <dbReference type="SAM" id="SignalP"/>
    </source>
</evidence>
<dbReference type="Gene3D" id="3.40.190.100">
    <property type="entry name" value="Glycine betaine-binding periplasmic protein, domain 2"/>
    <property type="match status" value="1"/>
</dbReference>
<organism evidence="3 4">
    <name type="scientific">Pseudomonas duriflava</name>
    <dbReference type="NCBI Taxonomy" id="459528"/>
    <lineage>
        <taxon>Bacteria</taxon>
        <taxon>Pseudomonadati</taxon>
        <taxon>Pseudomonadota</taxon>
        <taxon>Gammaproteobacteria</taxon>
        <taxon>Pseudomonadales</taxon>
        <taxon>Pseudomonadaceae</taxon>
        <taxon>Pseudomonas</taxon>
    </lineage>
</organism>
<dbReference type="Pfam" id="PF04069">
    <property type="entry name" value="OpuAC"/>
    <property type="match status" value="1"/>
</dbReference>
<dbReference type="Gene3D" id="3.40.190.10">
    <property type="entry name" value="Periplasmic binding protein-like II"/>
    <property type="match status" value="1"/>
</dbReference>
<protein>
    <submittedName>
        <fullName evidence="3">Glycine betaine/proline transport system substrate-binding protein</fullName>
    </submittedName>
</protein>
<dbReference type="GO" id="GO:0043190">
    <property type="term" value="C:ATP-binding cassette (ABC) transporter complex"/>
    <property type="evidence" value="ECO:0007669"/>
    <property type="project" value="InterPro"/>
</dbReference>
<dbReference type="GO" id="GO:0042597">
    <property type="term" value="C:periplasmic space"/>
    <property type="evidence" value="ECO:0007669"/>
    <property type="project" value="InterPro"/>
</dbReference>
<name>A0A562QIE6_9PSED</name>
<dbReference type="OrthoDB" id="9787902at2"/>
<dbReference type="GO" id="GO:0022857">
    <property type="term" value="F:transmembrane transporter activity"/>
    <property type="evidence" value="ECO:0007669"/>
    <property type="project" value="InterPro"/>
</dbReference>
<dbReference type="Proteomes" id="UP000316905">
    <property type="component" value="Unassembled WGS sequence"/>
</dbReference>
<reference evidence="3 4" key="1">
    <citation type="journal article" date="2015" name="Stand. Genomic Sci.">
        <title>Genomic Encyclopedia of Bacterial and Archaeal Type Strains, Phase III: the genomes of soil and plant-associated and newly described type strains.</title>
        <authorList>
            <person name="Whitman W.B."/>
            <person name="Woyke T."/>
            <person name="Klenk H.P."/>
            <person name="Zhou Y."/>
            <person name="Lilburn T.G."/>
            <person name="Beck B.J."/>
            <person name="De Vos P."/>
            <person name="Vandamme P."/>
            <person name="Eisen J.A."/>
            <person name="Garrity G."/>
            <person name="Hugenholtz P."/>
            <person name="Kyrpides N.C."/>
        </authorList>
    </citation>
    <scope>NUCLEOTIDE SEQUENCE [LARGE SCALE GENOMIC DNA]</scope>
    <source>
        <strain evidence="3 4">CGMCC 1.6858</strain>
    </source>
</reference>
<dbReference type="InterPro" id="IPR007210">
    <property type="entry name" value="ABC_Gly_betaine_transp_sub-bd"/>
</dbReference>
<dbReference type="EMBL" id="VLKY01000003">
    <property type="protein sequence ID" value="TWI56509.1"/>
    <property type="molecule type" value="Genomic_DNA"/>
</dbReference>
<accession>A0A562QIE6</accession>
<dbReference type="CDD" id="cd13640">
    <property type="entry name" value="PBP2_ChoX"/>
    <property type="match status" value="1"/>
</dbReference>
<feature type="domain" description="ABC-type glycine betaine transport system substrate-binding" evidence="2">
    <location>
        <begin position="29"/>
        <end position="281"/>
    </location>
</feature>
<evidence type="ECO:0000313" key="3">
    <source>
        <dbReference type="EMBL" id="TWI56509.1"/>
    </source>
</evidence>
<evidence type="ECO:0000313" key="4">
    <source>
        <dbReference type="Proteomes" id="UP000316905"/>
    </source>
</evidence>
<dbReference type="RefSeq" id="WP_145138859.1">
    <property type="nucleotide sequence ID" value="NZ_VLKY01000003.1"/>
</dbReference>
<dbReference type="GO" id="GO:0015871">
    <property type="term" value="P:choline transport"/>
    <property type="evidence" value="ECO:0007669"/>
    <property type="project" value="InterPro"/>
</dbReference>
<comment type="caution">
    <text evidence="3">The sequence shown here is derived from an EMBL/GenBank/DDBJ whole genome shotgun (WGS) entry which is preliminary data.</text>
</comment>
<dbReference type="AlphaFoldDB" id="A0A562QIE6"/>
<dbReference type="GO" id="GO:0033265">
    <property type="term" value="F:choline binding"/>
    <property type="evidence" value="ECO:0007669"/>
    <property type="project" value="InterPro"/>
</dbReference>
<keyword evidence="1" id="KW-0732">Signal</keyword>
<dbReference type="NCBIfam" id="TIGR03414">
    <property type="entry name" value="ABC_choline_bnd"/>
    <property type="match status" value="1"/>
</dbReference>
<evidence type="ECO:0000259" key="2">
    <source>
        <dbReference type="Pfam" id="PF04069"/>
    </source>
</evidence>
<keyword evidence="4" id="KW-1185">Reference proteome</keyword>
<dbReference type="InterPro" id="IPR017783">
    <property type="entry name" value="ABC_choline_sub-bd"/>
</dbReference>